<keyword evidence="6" id="KW-1185">Reference proteome</keyword>
<evidence type="ECO:0000256" key="3">
    <source>
        <dbReference type="ARBA" id="ARBA00023163"/>
    </source>
</evidence>
<sequence>MEFNSTSRLPLFQQVAEQIEEAILNGSFKENAQIPSTTEISKAFQINPATILKGMNILVEQNVLVKQRGIGMFVVDGAQAQLQQQRSQQFLSTNLVQFIKEAQQLNITATQLITLIERGYER</sequence>
<dbReference type="PROSITE" id="PS50949">
    <property type="entry name" value="HTH_GNTR"/>
    <property type="match status" value="1"/>
</dbReference>
<dbReference type="PANTHER" id="PTHR38445:SF10">
    <property type="entry name" value="GNTR-FAMILY TRANSCRIPTIONAL REGULATOR"/>
    <property type="match status" value="1"/>
</dbReference>
<proteinExistence type="predicted"/>
<evidence type="ECO:0000256" key="2">
    <source>
        <dbReference type="ARBA" id="ARBA00023125"/>
    </source>
</evidence>
<keyword evidence="2" id="KW-0238">DNA-binding</keyword>
<dbReference type="Pfam" id="PF00392">
    <property type="entry name" value="GntR"/>
    <property type="match status" value="1"/>
</dbReference>
<organism evidence="5 6">
    <name type="scientific">Brochothrix campestris FSL F6-1037</name>
    <dbReference type="NCBI Taxonomy" id="1265861"/>
    <lineage>
        <taxon>Bacteria</taxon>
        <taxon>Bacillati</taxon>
        <taxon>Bacillota</taxon>
        <taxon>Bacilli</taxon>
        <taxon>Bacillales</taxon>
        <taxon>Listeriaceae</taxon>
        <taxon>Brochothrix</taxon>
    </lineage>
</organism>
<dbReference type="PANTHER" id="PTHR38445">
    <property type="entry name" value="HTH-TYPE TRANSCRIPTIONAL REPRESSOR YTRA"/>
    <property type="match status" value="1"/>
</dbReference>
<dbReference type="AlphaFoldDB" id="W7CPW6"/>
<feature type="domain" description="HTH gntR-type" evidence="4">
    <location>
        <begin position="9"/>
        <end position="77"/>
    </location>
</feature>
<dbReference type="STRING" id="1265861.BCAMP_12070"/>
<keyword evidence="3" id="KW-0804">Transcription</keyword>
<comment type="caution">
    <text evidence="5">The sequence shown here is derived from an EMBL/GenBank/DDBJ whole genome shotgun (WGS) entry which is preliminary data.</text>
</comment>
<dbReference type="RefSeq" id="WP_035315658.1">
    <property type="nucleotide sequence ID" value="NZ_AODH01000060.1"/>
</dbReference>
<dbReference type="InterPro" id="IPR036390">
    <property type="entry name" value="WH_DNA-bd_sf"/>
</dbReference>
<dbReference type="SUPFAM" id="SSF46785">
    <property type="entry name" value="Winged helix' DNA-binding domain"/>
    <property type="match status" value="1"/>
</dbReference>
<evidence type="ECO:0000259" key="4">
    <source>
        <dbReference type="PROSITE" id="PS50949"/>
    </source>
</evidence>
<evidence type="ECO:0000313" key="6">
    <source>
        <dbReference type="Proteomes" id="UP000019243"/>
    </source>
</evidence>
<dbReference type="EMBL" id="AODH01000060">
    <property type="protein sequence ID" value="EUJ34988.1"/>
    <property type="molecule type" value="Genomic_DNA"/>
</dbReference>
<dbReference type="GO" id="GO:0003677">
    <property type="term" value="F:DNA binding"/>
    <property type="evidence" value="ECO:0007669"/>
    <property type="project" value="UniProtKB-KW"/>
</dbReference>
<evidence type="ECO:0000256" key="1">
    <source>
        <dbReference type="ARBA" id="ARBA00023015"/>
    </source>
</evidence>
<dbReference type="SMART" id="SM00345">
    <property type="entry name" value="HTH_GNTR"/>
    <property type="match status" value="1"/>
</dbReference>
<name>W7CPW6_9LIST</name>
<protein>
    <submittedName>
        <fullName evidence="5">Bacterial regulatory protein, GntR family protein</fullName>
    </submittedName>
</protein>
<dbReference type="GO" id="GO:0003700">
    <property type="term" value="F:DNA-binding transcription factor activity"/>
    <property type="evidence" value="ECO:0007669"/>
    <property type="project" value="InterPro"/>
</dbReference>
<dbReference type="CDD" id="cd07377">
    <property type="entry name" value="WHTH_GntR"/>
    <property type="match status" value="1"/>
</dbReference>
<reference evidence="5 6" key="1">
    <citation type="submission" date="2012-12" db="EMBL/GenBank/DDBJ databases">
        <title>Novel taxa of Listeriaceae from agricultural environments in the United States.</title>
        <authorList>
            <person name="den Bakker H.C."/>
            <person name="Allred A."/>
            <person name="Warchocki S."/>
            <person name="Wright E.M."/>
            <person name="Burrell A."/>
            <person name="Nightingale K.K."/>
            <person name="Kephart D."/>
            <person name="Wiedmann M."/>
        </authorList>
    </citation>
    <scope>NUCLEOTIDE SEQUENCE [LARGE SCALE GENOMIC DNA]</scope>
    <source>
        <strain evidence="5 6">FSL F6-1037</strain>
    </source>
</reference>
<dbReference type="Proteomes" id="UP000019243">
    <property type="component" value="Unassembled WGS sequence"/>
</dbReference>
<evidence type="ECO:0000313" key="5">
    <source>
        <dbReference type="EMBL" id="EUJ34988.1"/>
    </source>
</evidence>
<accession>W7CPW6</accession>
<dbReference type="Gene3D" id="1.10.10.10">
    <property type="entry name" value="Winged helix-like DNA-binding domain superfamily/Winged helix DNA-binding domain"/>
    <property type="match status" value="1"/>
</dbReference>
<gene>
    <name evidence="5" type="ORF">BCAMP_12070</name>
</gene>
<dbReference type="InterPro" id="IPR000524">
    <property type="entry name" value="Tscrpt_reg_HTH_GntR"/>
</dbReference>
<keyword evidence="1" id="KW-0805">Transcription regulation</keyword>
<dbReference type="PATRIC" id="fig|1265861.3.peg.2365"/>
<dbReference type="OrthoDB" id="457376at2"/>
<dbReference type="InterPro" id="IPR036388">
    <property type="entry name" value="WH-like_DNA-bd_sf"/>
</dbReference>